<keyword evidence="4" id="KW-0813">Transport</keyword>
<comment type="similarity">
    <text evidence="2">Belongs to the YajC family.</text>
</comment>
<dbReference type="SMART" id="SM01323">
    <property type="entry name" value="YajC"/>
    <property type="match status" value="1"/>
</dbReference>
<comment type="caution">
    <text evidence="12">The sequence shown here is derived from an EMBL/GenBank/DDBJ whole genome shotgun (WGS) entry which is preliminary data.</text>
</comment>
<evidence type="ECO:0000256" key="7">
    <source>
        <dbReference type="ARBA" id="ARBA00022927"/>
    </source>
</evidence>
<keyword evidence="10 11" id="KW-0472">Membrane</keyword>
<reference evidence="13" key="1">
    <citation type="journal article" date="2019" name="Int. J. Syst. Evol. Microbiol.">
        <title>The Global Catalogue of Microorganisms (GCM) 10K type strain sequencing project: providing services to taxonomists for standard genome sequencing and annotation.</title>
        <authorList>
            <consortium name="The Broad Institute Genomics Platform"/>
            <consortium name="The Broad Institute Genome Sequencing Center for Infectious Disease"/>
            <person name="Wu L."/>
            <person name="Ma J."/>
        </authorList>
    </citation>
    <scope>NUCLEOTIDE SEQUENCE [LARGE SCALE GENOMIC DNA]</scope>
    <source>
        <strain evidence="13">JCM 17085</strain>
    </source>
</reference>
<evidence type="ECO:0000256" key="3">
    <source>
        <dbReference type="ARBA" id="ARBA00014962"/>
    </source>
</evidence>
<evidence type="ECO:0000256" key="10">
    <source>
        <dbReference type="ARBA" id="ARBA00023136"/>
    </source>
</evidence>
<evidence type="ECO:0000313" key="12">
    <source>
        <dbReference type="EMBL" id="GAA4088408.1"/>
    </source>
</evidence>
<keyword evidence="7" id="KW-0653">Protein transport</keyword>
<evidence type="ECO:0000256" key="4">
    <source>
        <dbReference type="ARBA" id="ARBA00022448"/>
    </source>
</evidence>
<evidence type="ECO:0000256" key="1">
    <source>
        <dbReference type="ARBA" id="ARBA00004162"/>
    </source>
</evidence>
<evidence type="ECO:0000256" key="5">
    <source>
        <dbReference type="ARBA" id="ARBA00022475"/>
    </source>
</evidence>
<keyword evidence="8 11" id="KW-1133">Transmembrane helix</keyword>
<dbReference type="PRINTS" id="PR01853">
    <property type="entry name" value="YAJCTRNLCASE"/>
</dbReference>
<evidence type="ECO:0000256" key="9">
    <source>
        <dbReference type="ARBA" id="ARBA00023010"/>
    </source>
</evidence>
<keyword evidence="6 11" id="KW-0812">Transmembrane</keyword>
<dbReference type="Pfam" id="PF02699">
    <property type="entry name" value="YajC"/>
    <property type="match status" value="1"/>
</dbReference>
<protein>
    <recommendedName>
        <fullName evidence="3">Sec translocon accessory complex subunit YajC</fullName>
    </recommendedName>
</protein>
<evidence type="ECO:0000256" key="6">
    <source>
        <dbReference type="ARBA" id="ARBA00022692"/>
    </source>
</evidence>
<sequence>MTATILAQAAGGFDPRQLIVFGLIIVVFYFFMIRPQVKKQKDQKAFASNLKKGDKVITTSGMHGKVLEVADTTILIETEGGHKVRFNKNAISLEDTKAINAPVSSK</sequence>
<name>A0ABP7WG75_9SPHI</name>
<comment type="subcellular location">
    <subcellularLocation>
        <location evidence="1">Cell membrane</location>
        <topology evidence="1">Single-pass membrane protein</topology>
    </subcellularLocation>
</comment>
<evidence type="ECO:0000256" key="2">
    <source>
        <dbReference type="ARBA" id="ARBA00006742"/>
    </source>
</evidence>
<dbReference type="PANTHER" id="PTHR33909">
    <property type="entry name" value="SEC TRANSLOCON ACCESSORY COMPLEX SUBUNIT YAJC"/>
    <property type="match status" value="1"/>
</dbReference>
<dbReference type="NCBIfam" id="TIGR00739">
    <property type="entry name" value="yajC"/>
    <property type="match status" value="1"/>
</dbReference>
<keyword evidence="5" id="KW-1003">Cell membrane</keyword>
<dbReference type="RefSeq" id="WP_345101064.1">
    <property type="nucleotide sequence ID" value="NZ_BAABCV010000002.1"/>
</dbReference>
<accession>A0ABP7WG75</accession>
<feature type="transmembrane region" description="Helical" evidence="11">
    <location>
        <begin position="16"/>
        <end position="33"/>
    </location>
</feature>
<gene>
    <name evidence="12" type="primary">yajC</name>
    <name evidence="12" type="ORF">GCM10022392_07040</name>
</gene>
<dbReference type="PANTHER" id="PTHR33909:SF1">
    <property type="entry name" value="SEC TRANSLOCON ACCESSORY COMPLEX SUBUNIT YAJC"/>
    <property type="match status" value="1"/>
</dbReference>
<dbReference type="InterPro" id="IPR003849">
    <property type="entry name" value="Preprotein_translocase_YajC"/>
</dbReference>
<organism evidence="12 13">
    <name type="scientific">Mucilaginibacter panaciglaebae</name>
    <dbReference type="NCBI Taxonomy" id="502331"/>
    <lineage>
        <taxon>Bacteria</taxon>
        <taxon>Pseudomonadati</taxon>
        <taxon>Bacteroidota</taxon>
        <taxon>Sphingobacteriia</taxon>
        <taxon>Sphingobacteriales</taxon>
        <taxon>Sphingobacteriaceae</taxon>
        <taxon>Mucilaginibacter</taxon>
    </lineage>
</organism>
<dbReference type="Proteomes" id="UP001500841">
    <property type="component" value="Unassembled WGS sequence"/>
</dbReference>
<keyword evidence="13" id="KW-1185">Reference proteome</keyword>
<evidence type="ECO:0000256" key="8">
    <source>
        <dbReference type="ARBA" id="ARBA00022989"/>
    </source>
</evidence>
<proteinExistence type="inferred from homology"/>
<evidence type="ECO:0000256" key="11">
    <source>
        <dbReference type="SAM" id="Phobius"/>
    </source>
</evidence>
<dbReference type="EMBL" id="BAABCV010000002">
    <property type="protein sequence ID" value="GAA4088408.1"/>
    <property type="molecule type" value="Genomic_DNA"/>
</dbReference>
<evidence type="ECO:0000313" key="13">
    <source>
        <dbReference type="Proteomes" id="UP001500841"/>
    </source>
</evidence>
<keyword evidence="9" id="KW-0811">Translocation</keyword>